<dbReference type="InterPro" id="IPR014601">
    <property type="entry name" value="Trans_reg_MarR_HTH"/>
</dbReference>
<dbReference type="InterPro" id="IPR036388">
    <property type="entry name" value="WH-like_DNA-bd_sf"/>
</dbReference>
<dbReference type="PIRSF" id="PIRSF036158">
    <property type="entry name" value="UCP036158_MarR"/>
    <property type="match status" value="1"/>
</dbReference>
<dbReference type="Pfam" id="PF13463">
    <property type="entry name" value="HTH_27"/>
    <property type="match status" value="1"/>
</dbReference>
<reference evidence="2 3" key="1">
    <citation type="submission" date="2017-02" db="EMBL/GenBank/DDBJ databases">
        <title>Chromobacterium haemolyticum H5244.</title>
        <authorList>
            <person name="Gulvik C.A."/>
        </authorList>
    </citation>
    <scope>NUCLEOTIDE SEQUENCE [LARGE SCALE GENOMIC DNA]</scope>
    <source>
        <strain evidence="2 3">H5244</strain>
    </source>
</reference>
<evidence type="ECO:0000313" key="3">
    <source>
        <dbReference type="Proteomes" id="UP000192721"/>
    </source>
</evidence>
<dbReference type="Gene3D" id="1.10.10.10">
    <property type="entry name" value="Winged helix-like DNA-binding domain superfamily/Winged helix DNA-binding domain"/>
    <property type="match status" value="1"/>
</dbReference>
<name>A0A1W0D5Y0_9NEIS</name>
<dbReference type="RefSeq" id="WP_043631083.1">
    <property type="nucleotide sequence ID" value="NZ_CP109905.1"/>
</dbReference>
<evidence type="ECO:0000259" key="1">
    <source>
        <dbReference type="Pfam" id="PF13463"/>
    </source>
</evidence>
<proteinExistence type="predicted"/>
<dbReference type="AlphaFoldDB" id="A0A1W0D5Y0"/>
<comment type="caution">
    <text evidence="2">The sequence shown here is derived from an EMBL/GenBank/DDBJ whole genome shotgun (WGS) entry which is preliminary data.</text>
</comment>
<feature type="domain" description="HTH marR-type" evidence="1">
    <location>
        <begin position="51"/>
        <end position="116"/>
    </location>
</feature>
<dbReference type="GO" id="GO:0003700">
    <property type="term" value="F:DNA-binding transcription factor activity"/>
    <property type="evidence" value="ECO:0007669"/>
    <property type="project" value="InterPro"/>
</dbReference>
<evidence type="ECO:0000313" key="2">
    <source>
        <dbReference type="EMBL" id="OQS42419.1"/>
    </source>
</evidence>
<dbReference type="EMBL" id="MUKV01000005">
    <property type="protein sequence ID" value="OQS42419.1"/>
    <property type="molecule type" value="Genomic_DNA"/>
</dbReference>
<dbReference type="Proteomes" id="UP000192721">
    <property type="component" value="Unassembled WGS sequence"/>
</dbReference>
<dbReference type="InterPro" id="IPR036390">
    <property type="entry name" value="WH_DNA-bd_sf"/>
</dbReference>
<gene>
    <name evidence="2" type="ORF">B0T45_06440</name>
</gene>
<protein>
    <submittedName>
        <fullName evidence="2">Transcriptional regulator</fullName>
    </submittedName>
</protein>
<accession>A0A1W0D5Y0</accession>
<sequence length="169" mass="18729">MNAQRNIVSSSHLVSERCAELSEFEFGLIVANNAFNRWMTRCMAAAGESDMTAMEVSLLHHVNHRGRSKKLADICFVLNIEDTHVVSYALKKLVKMGYVGSEKVGKEALFATTQAGIELCQRYRDVREQCLINALIDNGGQQADIGDNAQLLRMLASLYDQASRDAASM</sequence>
<dbReference type="SUPFAM" id="SSF46785">
    <property type="entry name" value="Winged helix' DNA-binding domain"/>
    <property type="match status" value="1"/>
</dbReference>
<dbReference type="InterPro" id="IPR000835">
    <property type="entry name" value="HTH_MarR-typ"/>
</dbReference>
<organism evidence="2 3">
    <name type="scientific">Chromobacterium haemolyticum</name>
    <dbReference type="NCBI Taxonomy" id="394935"/>
    <lineage>
        <taxon>Bacteria</taxon>
        <taxon>Pseudomonadati</taxon>
        <taxon>Pseudomonadota</taxon>
        <taxon>Betaproteobacteria</taxon>
        <taxon>Neisseriales</taxon>
        <taxon>Chromobacteriaceae</taxon>
        <taxon>Chromobacterium</taxon>
    </lineage>
</organism>